<dbReference type="Gene3D" id="3.20.20.70">
    <property type="entry name" value="Aldolase class I"/>
    <property type="match status" value="1"/>
</dbReference>
<dbReference type="EMBL" id="JAVRIB010000012">
    <property type="protein sequence ID" value="MDT0635702.1"/>
    <property type="molecule type" value="Genomic_DNA"/>
</dbReference>
<dbReference type="Pfam" id="PF03060">
    <property type="entry name" value="NMO"/>
    <property type="match status" value="2"/>
</dbReference>
<dbReference type="EC" id="1.13.12.-" evidence="4"/>
<dbReference type="RefSeq" id="WP_311653603.1">
    <property type="nucleotide sequence ID" value="NZ_JAVRIB010000012.1"/>
</dbReference>
<organism evidence="4 5">
    <name type="scientific">Spectribacter hydrogenoxidans</name>
    <dbReference type="NCBI Taxonomy" id="3075608"/>
    <lineage>
        <taxon>Bacteria</taxon>
        <taxon>Pseudomonadati</taxon>
        <taxon>Pseudomonadota</taxon>
        <taxon>Gammaproteobacteria</taxon>
        <taxon>Salinisphaerales</taxon>
        <taxon>Salinisphaeraceae</taxon>
        <taxon>Spectribacter</taxon>
    </lineage>
</organism>
<keyword evidence="2" id="KW-0288">FMN</keyword>
<evidence type="ECO:0000256" key="3">
    <source>
        <dbReference type="ARBA" id="ARBA00023002"/>
    </source>
</evidence>
<dbReference type="Proteomes" id="UP001251857">
    <property type="component" value="Unassembled WGS sequence"/>
</dbReference>
<proteinExistence type="predicted"/>
<evidence type="ECO:0000256" key="2">
    <source>
        <dbReference type="ARBA" id="ARBA00022643"/>
    </source>
</evidence>
<reference evidence="4 5" key="1">
    <citation type="submission" date="2023-09" db="EMBL/GenBank/DDBJ databases">
        <authorList>
            <person name="Rey-Velasco X."/>
        </authorList>
    </citation>
    <scope>NUCLEOTIDE SEQUENCE [LARGE SCALE GENOMIC DNA]</scope>
    <source>
        <strain evidence="4 5">W335</strain>
    </source>
</reference>
<keyword evidence="5" id="KW-1185">Reference proteome</keyword>
<dbReference type="PANTHER" id="PTHR32332:SF31">
    <property type="entry name" value="2-NITROPROPANE DIOXYGENASE FAMILY, PUTATIVE (AFU_ORTHOLOGUE AFUA_2G09850)-RELATED"/>
    <property type="match status" value="1"/>
</dbReference>
<dbReference type="CDD" id="cd04730">
    <property type="entry name" value="NPD_like"/>
    <property type="match status" value="1"/>
</dbReference>
<comment type="caution">
    <text evidence="4">The sequence shown here is derived from an EMBL/GenBank/DDBJ whole genome shotgun (WGS) entry which is preliminary data.</text>
</comment>
<dbReference type="InterPro" id="IPR013785">
    <property type="entry name" value="Aldolase_TIM"/>
</dbReference>
<dbReference type="SUPFAM" id="SSF51412">
    <property type="entry name" value="Inosine monophosphate dehydrogenase (IMPDH)"/>
    <property type="match status" value="1"/>
</dbReference>
<sequence>MQTLLTELLGIEHPILLAPMGNVSGGALAAAVSHAGGLGLIGGGYGDADWLAREFDVAGSAQVGVGFITWSLARQPKLLDLALRREPAAVMFSFGACSPFVEPVRAAGAKIICQVQTLAQAREVAELGVDVIVAQGTEAGGHGGGRSTFTLVPAVADAVAPIPVVAAGGIADGRGLAAARMLGAAGALIGTRFFASEEALGHPNAKRFIVASEGDTTLRTRVFDIVRDYPWPKHITGRVPINAFAARWHGREAALYADLERQRVEYQQAVENGDTDTAVAFAGEAVDLIGTVEPAQTIVERIVSQAQSLLGG</sequence>
<name>A0ABU3C2B4_9GAMM</name>
<dbReference type="PANTHER" id="PTHR32332">
    <property type="entry name" value="2-NITROPROPANE DIOXYGENASE"/>
    <property type="match status" value="1"/>
</dbReference>
<gene>
    <name evidence="4" type="ORF">RM532_12155</name>
</gene>
<accession>A0ABU3C2B4</accession>
<evidence type="ECO:0000313" key="4">
    <source>
        <dbReference type="EMBL" id="MDT0635702.1"/>
    </source>
</evidence>
<keyword evidence="4" id="KW-0503">Monooxygenase</keyword>
<keyword evidence="3 4" id="KW-0560">Oxidoreductase</keyword>
<dbReference type="GO" id="GO:0004497">
    <property type="term" value="F:monooxygenase activity"/>
    <property type="evidence" value="ECO:0007669"/>
    <property type="project" value="UniProtKB-KW"/>
</dbReference>
<dbReference type="InterPro" id="IPR004136">
    <property type="entry name" value="NMO"/>
</dbReference>
<evidence type="ECO:0000313" key="5">
    <source>
        <dbReference type="Proteomes" id="UP001251857"/>
    </source>
</evidence>
<evidence type="ECO:0000256" key="1">
    <source>
        <dbReference type="ARBA" id="ARBA00022630"/>
    </source>
</evidence>
<keyword evidence="1" id="KW-0285">Flavoprotein</keyword>
<protein>
    <submittedName>
        <fullName evidence="4">Nitronate monooxygenase</fullName>
        <ecNumber evidence="4">1.13.12.-</ecNumber>
    </submittedName>
</protein>